<comment type="similarity">
    <text evidence="1">Belongs to the CIA30 family.</text>
</comment>
<evidence type="ECO:0000313" key="4">
    <source>
        <dbReference type="Proteomes" id="UP000813385"/>
    </source>
</evidence>
<sequence length="298" mass="32747">MMLTLRHKLHLGSWRVFASLSSRSSRGVPTTAIPSTLAICYLSSSPSRGLLEFCVSLGRRLAITSTATEHQNHGTSHTLIDMSLHYLFGGESPWDLKAWTDSDDRVRGGKSQSYLTASPEGARFHGNLDITALGGAGFASQRTVGILNLNVSEYDGLVLAVAEADADKRFTLTLKDEVLPKRDDGRDQSSISWEYDFTATPGRDVVIRWSDLKPTYRGRPKPDAKPLDTAGIKRVSFMMRSFFGDQQGDFSLVIRHVAAFSGRPATSTTAGSIRKESNDVARPAKARSQWRSLFCGLF</sequence>
<dbReference type="GO" id="GO:0010257">
    <property type="term" value="P:NADH dehydrogenase complex assembly"/>
    <property type="evidence" value="ECO:0007669"/>
    <property type="project" value="TreeGrafter"/>
</dbReference>
<reference evidence="3" key="1">
    <citation type="journal article" date="2021" name="Nat. Commun.">
        <title>Genetic determinants of endophytism in the Arabidopsis root mycobiome.</title>
        <authorList>
            <person name="Mesny F."/>
            <person name="Miyauchi S."/>
            <person name="Thiergart T."/>
            <person name="Pickel B."/>
            <person name="Atanasova L."/>
            <person name="Karlsson M."/>
            <person name="Huettel B."/>
            <person name="Barry K.W."/>
            <person name="Haridas S."/>
            <person name="Chen C."/>
            <person name="Bauer D."/>
            <person name="Andreopoulos W."/>
            <person name="Pangilinan J."/>
            <person name="LaButti K."/>
            <person name="Riley R."/>
            <person name="Lipzen A."/>
            <person name="Clum A."/>
            <person name="Drula E."/>
            <person name="Henrissat B."/>
            <person name="Kohler A."/>
            <person name="Grigoriev I.V."/>
            <person name="Martin F.M."/>
            <person name="Hacquard S."/>
        </authorList>
    </citation>
    <scope>NUCLEOTIDE SEQUENCE</scope>
    <source>
        <strain evidence="3">MPI-CAGE-AT-0016</strain>
    </source>
</reference>
<evidence type="ECO:0000313" key="3">
    <source>
        <dbReference type="EMBL" id="KAH7359120.1"/>
    </source>
</evidence>
<comment type="caution">
    <text evidence="3">The sequence shown here is derived from an EMBL/GenBank/DDBJ whole genome shotgun (WGS) entry which is preliminary data.</text>
</comment>
<evidence type="ECO:0000256" key="1">
    <source>
        <dbReference type="ARBA" id="ARBA00007884"/>
    </source>
</evidence>
<dbReference type="InterPro" id="IPR013857">
    <property type="entry name" value="NADH-UbQ_OxRdtase-assoc_prot30"/>
</dbReference>
<dbReference type="Proteomes" id="UP000813385">
    <property type="component" value="Unassembled WGS sequence"/>
</dbReference>
<dbReference type="PANTHER" id="PTHR13194:SF19">
    <property type="entry name" value="NAD(P)-BINDING ROSSMANN-FOLD SUPERFAMILY PROTEIN"/>
    <property type="match status" value="1"/>
</dbReference>
<dbReference type="InterPro" id="IPR008979">
    <property type="entry name" value="Galactose-bd-like_sf"/>
</dbReference>
<dbReference type="OrthoDB" id="426386at2759"/>
<feature type="domain" description="NADH:ubiquinone oxidoreductase intermediate-associated protein 30" evidence="2">
    <location>
        <begin position="93"/>
        <end position="254"/>
    </location>
</feature>
<dbReference type="GO" id="GO:0051082">
    <property type="term" value="F:unfolded protein binding"/>
    <property type="evidence" value="ECO:0007669"/>
    <property type="project" value="TreeGrafter"/>
</dbReference>
<protein>
    <submittedName>
        <fullName evidence="3">Complex I intermediate-associated protein 30-domain-containing protein</fullName>
    </submittedName>
</protein>
<gene>
    <name evidence="3" type="ORF">B0T11DRAFT_285790</name>
</gene>
<dbReference type="AlphaFoldDB" id="A0A8K0X349"/>
<dbReference type="InterPro" id="IPR039131">
    <property type="entry name" value="NDUFAF1"/>
</dbReference>
<evidence type="ECO:0000259" key="2">
    <source>
        <dbReference type="Pfam" id="PF08547"/>
    </source>
</evidence>
<organism evidence="3 4">
    <name type="scientific">Plectosphaerella cucumerina</name>
    <dbReference type="NCBI Taxonomy" id="40658"/>
    <lineage>
        <taxon>Eukaryota</taxon>
        <taxon>Fungi</taxon>
        <taxon>Dikarya</taxon>
        <taxon>Ascomycota</taxon>
        <taxon>Pezizomycotina</taxon>
        <taxon>Sordariomycetes</taxon>
        <taxon>Hypocreomycetidae</taxon>
        <taxon>Glomerellales</taxon>
        <taxon>Plectosphaerellaceae</taxon>
        <taxon>Plectosphaerella</taxon>
    </lineage>
</organism>
<dbReference type="PANTHER" id="PTHR13194">
    <property type="entry name" value="COMPLEX I INTERMEDIATE-ASSOCIATED PROTEIN 30"/>
    <property type="match status" value="1"/>
</dbReference>
<dbReference type="Pfam" id="PF08547">
    <property type="entry name" value="CIA30"/>
    <property type="match status" value="1"/>
</dbReference>
<proteinExistence type="inferred from homology"/>
<keyword evidence="4" id="KW-1185">Reference proteome</keyword>
<name>A0A8K0X349_9PEZI</name>
<dbReference type="EMBL" id="JAGPXD010000004">
    <property type="protein sequence ID" value="KAH7359120.1"/>
    <property type="molecule type" value="Genomic_DNA"/>
</dbReference>
<dbReference type="SUPFAM" id="SSF49785">
    <property type="entry name" value="Galactose-binding domain-like"/>
    <property type="match status" value="1"/>
</dbReference>
<accession>A0A8K0X349</accession>